<dbReference type="Gene3D" id="3.40.50.1820">
    <property type="entry name" value="alpha/beta hydrolase"/>
    <property type="match status" value="1"/>
</dbReference>
<name>A0ABP8XMY7_9MICO</name>
<accession>A0ABP8XMY7</accession>
<dbReference type="PANTHER" id="PTHR48081">
    <property type="entry name" value="AB HYDROLASE SUPERFAMILY PROTEIN C4A8.06C"/>
    <property type="match status" value="1"/>
</dbReference>
<dbReference type="SUPFAM" id="SSF53474">
    <property type="entry name" value="alpha/beta-Hydrolases"/>
    <property type="match status" value="1"/>
</dbReference>
<evidence type="ECO:0000313" key="5">
    <source>
        <dbReference type="Proteomes" id="UP001500843"/>
    </source>
</evidence>
<evidence type="ECO:0000259" key="3">
    <source>
        <dbReference type="Pfam" id="PF07859"/>
    </source>
</evidence>
<dbReference type="Pfam" id="PF07859">
    <property type="entry name" value="Abhydrolase_3"/>
    <property type="match status" value="1"/>
</dbReference>
<evidence type="ECO:0000313" key="4">
    <source>
        <dbReference type="EMBL" id="GAA4710074.1"/>
    </source>
</evidence>
<dbReference type="PANTHER" id="PTHR48081:SF8">
    <property type="entry name" value="ALPHA_BETA HYDROLASE FOLD-3 DOMAIN-CONTAINING PROTEIN-RELATED"/>
    <property type="match status" value="1"/>
</dbReference>
<dbReference type="InterPro" id="IPR029058">
    <property type="entry name" value="AB_hydrolase_fold"/>
</dbReference>
<proteinExistence type="predicted"/>
<comment type="caution">
    <text evidence="4">The sequence shown here is derived from an EMBL/GenBank/DDBJ whole genome shotgun (WGS) entry which is preliminary data.</text>
</comment>
<dbReference type="InterPro" id="IPR013094">
    <property type="entry name" value="AB_hydrolase_3"/>
</dbReference>
<dbReference type="EMBL" id="BAABHM010000016">
    <property type="protein sequence ID" value="GAA4710074.1"/>
    <property type="molecule type" value="Genomic_DNA"/>
</dbReference>
<organism evidence="4 5">
    <name type="scientific">Promicromonospora umidemergens</name>
    <dbReference type="NCBI Taxonomy" id="629679"/>
    <lineage>
        <taxon>Bacteria</taxon>
        <taxon>Bacillati</taxon>
        <taxon>Actinomycetota</taxon>
        <taxon>Actinomycetes</taxon>
        <taxon>Micrococcales</taxon>
        <taxon>Promicromonosporaceae</taxon>
        <taxon>Promicromonospora</taxon>
    </lineage>
</organism>
<dbReference type="Proteomes" id="UP001500843">
    <property type="component" value="Unassembled WGS sequence"/>
</dbReference>
<feature type="region of interest" description="Disordered" evidence="2">
    <location>
        <begin position="1"/>
        <end position="34"/>
    </location>
</feature>
<gene>
    <name evidence="4" type="ORF">GCM10023198_36060</name>
</gene>
<protein>
    <submittedName>
        <fullName evidence="4">Alpha/beta hydrolase</fullName>
    </submittedName>
</protein>
<evidence type="ECO:0000256" key="1">
    <source>
        <dbReference type="ARBA" id="ARBA00022801"/>
    </source>
</evidence>
<keyword evidence="1 4" id="KW-0378">Hydrolase</keyword>
<reference evidence="5" key="1">
    <citation type="journal article" date="2019" name="Int. J. Syst. Evol. Microbiol.">
        <title>The Global Catalogue of Microorganisms (GCM) 10K type strain sequencing project: providing services to taxonomists for standard genome sequencing and annotation.</title>
        <authorList>
            <consortium name="The Broad Institute Genomics Platform"/>
            <consortium name="The Broad Institute Genome Sequencing Center for Infectious Disease"/>
            <person name="Wu L."/>
            <person name="Ma J."/>
        </authorList>
    </citation>
    <scope>NUCLEOTIDE SEQUENCE [LARGE SCALE GENOMIC DNA]</scope>
    <source>
        <strain evidence="5">JCM 17975</strain>
    </source>
</reference>
<sequence length="358" mass="38328">MGSSACPEASHVRESVPRGCHTTSTGAIADDTEEAPVRAEQRIHPAQDAVRYRESMKLGLSQLIDPRLLPLVDSTRAFYEKRGVGRGPSSRDELQLIRDAAKPPAPSSPPAVVEVVGHDDRAVPVRTYFPTSATPRGVFLDLHGGGFYLGASAGSDIRNRELADILGIVVVSVDYRLAPEKPWPAAPDDCETAALWLAEHAADRFGTDRLTIGGFSAGATLAMTTLIRLRDHGVAAYDAAVLQFGTYDLSGQTPSGRLIADEYFIEAYAGQATERTHPDFSPIYADLGNLPPALIVIGEGDILLRDNLAMTAQLSAAGVDVDLRVYPAAPHGFTGHATPMARAALDDIHTWLDSRLSQ</sequence>
<dbReference type="GO" id="GO:0016787">
    <property type="term" value="F:hydrolase activity"/>
    <property type="evidence" value="ECO:0007669"/>
    <property type="project" value="UniProtKB-KW"/>
</dbReference>
<keyword evidence="5" id="KW-1185">Reference proteome</keyword>
<feature type="domain" description="Alpha/beta hydrolase fold-3" evidence="3">
    <location>
        <begin position="140"/>
        <end position="334"/>
    </location>
</feature>
<dbReference type="InterPro" id="IPR050300">
    <property type="entry name" value="GDXG_lipolytic_enzyme"/>
</dbReference>
<evidence type="ECO:0000256" key="2">
    <source>
        <dbReference type="SAM" id="MobiDB-lite"/>
    </source>
</evidence>